<comment type="cofactor">
    <cofactor evidence="1">
        <name>Zn(2+)</name>
        <dbReference type="ChEBI" id="CHEBI:29105"/>
    </cofactor>
</comment>
<dbReference type="PANTHER" id="PTHR43401:SF2">
    <property type="entry name" value="L-THREONINE 3-DEHYDROGENASE"/>
    <property type="match status" value="1"/>
</dbReference>
<accession>A0ABP7DBB2</accession>
<keyword evidence="6" id="KW-1185">Reference proteome</keyword>
<dbReference type="RefSeq" id="WP_344890149.1">
    <property type="nucleotide sequence ID" value="NZ_BAAAZP010000163.1"/>
</dbReference>
<dbReference type="Proteomes" id="UP001500902">
    <property type="component" value="Unassembled WGS sequence"/>
</dbReference>
<evidence type="ECO:0000256" key="1">
    <source>
        <dbReference type="ARBA" id="ARBA00001947"/>
    </source>
</evidence>
<dbReference type="InterPro" id="IPR011032">
    <property type="entry name" value="GroES-like_sf"/>
</dbReference>
<dbReference type="Gene3D" id="3.90.180.10">
    <property type="entry name" value="Medium-chain alcohol dehydrogenases, catalytic domain"/>
    <property type="match status" value="1"/>
</dbReference>
<dbReference type="Pfam" id="PF08240">
    <property type="entry name" value="ADH_N"/>
    <property type="match status" value="1"/>
</dbReference>
<evidence type="ECO:0000313" key="5">
    <source>
        <dbReference type="EMBL" id="GAA3700918.1"/>
    </source>
</evidence>
<dbReference type="InterPro" id="IPR036291">
    <property type="entry name" value="NAD(P)-bd_dom_sf"/>
</dbReference>
<organism evidence="5 6">
    <name type="scientific">Nonomuraea antimicrobica</name>
    <dbReference type="NCBI Taxonomy" id="561173"/>
    <lineage>
        <taxon>Bacteria</taxon>
        <taxon>Bacillati</taxon>
        <taxon>Actinomycetota</taxon>
        <taxon>Actinomycetes</taxon>
        <taxon>Streptosporangiales</taxon>
        <taxon>Streptosporangiaceae</taxon>
        <taxon>Nonomuraea</taxon>
    </lineage>
</organism>
<proteinExistence type="predicted"/>
<evidence type="ECO:0000259" key="3">
    <source>
        <dbReference type="Pfam" id="PF00107"/>
    </source>
</evidence>
<protein>
    <submittedName>
        <fullName evidence="5">Alcohol dehydrogenase catalytic domain-containing protein</fullName>
    </submittedName>
</protein>
<dbReference type="InterPro" id="IPR013154">
    <property type="entry name" value="ADH-like_N"/>
</dbReference>
<evidence type="ECO:0000313" key="6">
    <source>
        <dbReference type="Proteomes" id="UP001500902"/>
    </source>
</evidence>
<evidence type="ECO:0000259" key="4">
    <source>
        <dbReference type="Pfam" id="PF08240"/>
    </source>
</evidence>
<name>A0ABP7DBB2_9ACTN</name>
<dbReference type="EMBL" id="BAAAZP010000163">
    <property type="protein sequence ID" value="GAA3700918.1"/>
    <property type="molecule type" value="Genomic_DNA"/>
</dbReference>
<comment type="caution">
    <text evidence="5">The sequence shown here is derived from an EMBL/GenBank/DDBJ whole genome shotgun (WGS) entry which is preliminary data.</text>
</comment>
<dbReference type="Pfam" id="PF00107">
    <property type="entry name" value="ADH_zinc_N"/>
    <property type="match status" value="1"/>
</dbReference>
<dbReference type="SUPFAM" id="SSF50129">
    <property type="entry name" value="GroES-like"/>
    <property type="match status" value="1"/>
</dbReference>
<sequence length="315" mass="33142">MRTLVFHSPDAVELVTVPTPEPGPGQALVRIEASGICGSELHAADGANPGHEAAGIVESAPDGCGFAIGERVGISAVTGCGDCRFCRRGEQIFCADVRVHESMHADYVVVPARALRKLPAGISAGEAVLLTGDGLGVPIRALRKVPHRPGERVVVLGLGPVGLAHVLVRARAGAEVIAIEPSEHRRELARALGATMVVAPGEDIGTPPGTVIECTGIPACIQQAFDLVDAAGTVLQSGWCTAVQINPGATVLSREVTYTGTWYYTDDDYPAMFQAYEDGLPVGLMTTHEFDADRIADAYRQFVSKESGKIILNWA</sequence>
<evidence type="ECO:0000256" key="2">
    <source>
        <dbReference type="ARBA" id="ARBA00023002"/>
    </source>
</evidence>
<keyword evidence="2" id="KW-0560">Oxidoreductase</keyword>
<dbReference type="InterPro" id="IPR050129">
    <property type="entry name" value="Zn_alcohol_dh"/>
</dbReference>
<dbReference type="PANTHER" id="PTHR43401">
    <property type="entry name" value="L-THREONINE 3-DEHYDROGENASE"/>
    <property type="match status" value="1"/>
</dbReference>
<gene>
    <name evidence="5" type="ORF">GCM10022224_078470</name>
</gene>
<feature type="domain" description="Alcohol dehydrogenase-like C-terminal" evidence="3">
    <location>
        <begin position="160"/>
        <end position="275"/>
    </location>
</feature>
<reference evidence="6" key="1">
    <citation type="journal article" date="2019" name="Int. J. Syst. Evol. Microbiol.">
        <title>The Global Catalogue of Microorganisms (GCM) 10K type strain sequencing project: providing services to taxonomists for standard genome sequencing and annotation.</title>
        <authorList>
            <consortium name="The Broad Institute Genomics Platform"/>
            <consortium name="The Broad Institute Genome Sequencing Center for Infectious Disease"/>
            <person name="Wu L."/>
            <person name="Ma J."/>
        </authorList>
    </citation>
    <scope>NUCLEOTIDE SEQUENCE [LARGE SCALE GENOMIC DNA]</scope>
    <source>
        <strain evidence="6">JCM 16904</strain>
    </source>
</reference>
<dbReference type="SUPFAM" id="SSF51735">
    <property type="entry name" value="NAD(P)-binding Rossmann-fold domains"/>
    <property type="match status" value="1"/>
</dbReference>
<feature type="domain" description="Alcohol dehydrogenase-like N-terminal" evidence="4">
    <location>
        <begin position="23"/>
        <end position="119"/>
    </location>
</feature>
<dbReference type="Gene3D" id="3.40.50.720">
    <property type="entry name" value="NAD(P)-binding Rossmann-like Domain"/>
    <property type="match status" value="1"/>
</dbReference>
<dbReference type="InterPro" id="IPR013149">
    <property type="entry name" value="ADH-like_C"/>
</dbReference>